<dbReference type="Proteomes" id="UP000503162">
    <property type="component" value="Chromosome"/>
</dbReference>
<dbReference type="EMBL" id="CP049989">
    <property type="protein sequence ID" value="QIM52826.1"/>
    <property type="molecule type" value="Genomic_DNA"/>
</dbReference>
<organism evidence="1 2">
    <name type="scientific">Hydrogenophaga crocea</name>
    <dbReference type="NCBI Taxonomy" id="2716225"/>
    <lineage>
        <taxon>Bacteria</taxon>
        <taxon>Pseudomonadati</taxon>
        <taxon>Pseudomonadota</taxon>
        <taxon>Betaproteobacteria</taxon>
        <taxon>Burkholderiales</taxon>
        <taxon>Comamonadaceae</taxon>
        <taxon>Hydrogenophaga</taxon>
    </lineage>
</organism>
<keyword evidence="2" id="KW-1185">Reference proteome</keyword>
<dbReference type="KEGG" id="hcz:G9Q37_12055"/>
<proteinExistence type="predicted"/>
<accession>A0A6G8III1</accession>
<gene>
    <name evidence="1" type="ORF">G9Q37_12055</name>
</gene>
<dbReference type="RefSeq" id="WP_166227428.1">
    <property type="nucleotide sequence ID" value="NZ_CP049989.1"/>
</dbReference>
<name>A0A6G8III1_9BURK</name>
<dbReference type="AlphaFoldDB" id="A0A6G8III1"/>
<evidence type="ECO:0000313" key="1">
    <source>
        <dbReference type="EMBL" id="QIM52826.1"/>
    </source>
</evidence>
<sequence>MSESNHPLSARQRRHTSPQAKWLLNEAAALRGELARVVAKQARLAKREAELRKTLAALELVAAPLPVPAGIAAPTVVNAHNRFGPRGHLTKLILVRLQSAWPKGADIHSLVDWVAASCGIEFTNTAERTDCRHSVRRRLHHLAEQGKAERLESIGSDANGAGVWRLVRKKNVSLGELEHLATKANLAELESQSDKGNV</sequence>
<protein>
    <submittedName>
        <fullName evidence="1">Uncharacterized protein</fullName>
    </submittedName>
</protein>
<evidence type="ECO:0000313" key="2">
    <source>
        <dbReference type="Proteomes" id="UP000503162"/>
    </source>
</evidence>
<reference evidence="1 2" key="1">
    <citation type="submission" date="2020-03" db="EMBL/GenBank/DDBJ databases">
        <title>Hydrogenophaga sp. nov. isolated from cyanobacterial mat.</title>
        <authorList>
            <person name="Thorat V."/>
            <person name="Kirdat K."/>
            <person name="Tiwarekar B."/>
            <person name="Costa E.D."/>
            <person name="Yadav A."/>
        </authorList>
    </citation>
    <scope>NUCLEOTIDE SEQUENCE [LARGE SCALE GENOMIC DNA]</scope>
    <source>
        <strain evidence="1 2">BA0156</strain>
    </source>
</reference>